<dbReference type="OrthoDB" id="289313at2759"/>
<sequence length="448" mass="53796">MRQVDLNIPLQKCEVWEIESEKVVQSKQIEIPKFMIVEGQREVRHKIPLTYIHTNIVYPDENEYSCDEEDQGFGVDPLAIQQLDIRNNLSNTRNYVRQYELLNSINYPPEYYNAKVERLQRPLLRVFMRAQENDYRMNMPFHPSRAYKQKRLKRLNIQLPEFQVGRQIIYNENLVALHLISQIKQRELLKLKLIKQDEEEFTNTFNNCSDIFNTLKDLRLALKEEEPSDNKDNKSKIFDSCQDQECQYQFNTPLISQAVIEFMDDQFQSIKEKQILWPKNPTILSDWNIDNYSKIGVFQSNKQLVYSTLQRTLFIQDRTKKNKKKVKLMLIDRNRASIFDGVRADYEHFNSHYQRQQIKIENSIESQRKDIQKFKQEQTKKEMIAKMQQKREEQRKLLKIRLKVNYVEEPKIVKTVKIKHSDELKFLLVKNDSTHIQLKQENCQIILQ</sequence>
<protein>
    <submittedName>
        <fullName evidence="1">Uncharacterized protein</fullName>
    </submittedName>
</protein>
<accession>A0A8S1LWP6</accession>
<evidence type="ECO:0000313" key="2">
    <source>
        <dbReference type="Proteomes" id="UP000692954"/>
    </source>
</evidence>
<organism evidence="1 2">
    <name type="scientific">Paramecium sonneborni</name>
    <dbReference type="NCBI Taxonomy" id="65129"/>
    <lineage>
        <taxon>Eukaryota</taxon>
        <taxon>Sar</taxon>
        <taxon>Alveolata</taxon>
        <taxon>Ciliophora</taxon>
        <taxon>Intramacronucleata</taxon>
        <taxon>Oligohymenophorea</taxon>
        <taxon>Peniculida</taxon>
        <taxon>Parameciidae</taxon>
        <taxon>Paramecium</taxon>
    </lineage>
</organism>
<proteinExistence type="predicted"/>
<gene>
    <name evidence="1" type="ORF">PSON_ATCC_30995.1.T0270137</name>
</gene>
<comment type="caution">
    <text evidence="1">The sequence shown here is derived from an EMBL/GenBank/DDBJ whole genome shotgun (WGS) entry which is preliminary data.</text>
</comment>
<keyword evidence="2" id="KW-1185">Reference proteome</keyword>
<dbReference type="Proteomes" id="UP000692954">
    <property type="component" value="Unassembled WGS sequence"/>
</dbReference>
<evidence type="ECO:0000313" key="1">
    <source>
        <dbReference type="EMBL" id="CAD8070722.1"/>
    </source>
</evidence>
<dbReference type="EMBL" id="CAJJDN010000027">
    <property type="protein sequence ID" value="CAD8070722.1"/>
    <property type="molecule type" value="Genomic_DNA"/>
</dbReference>
<name>A0A8S1LWP6_9CILI</name>
<dbReference type="AlphaFoldDB" id="A0A8S1LWP6"/>
<reference evidence="1" key="1">
    <citation type="submission" date="2021-01" db="EMBL/GenBank/DDBJ databases">
        <authorList>
            <consortium name="Genoscope - CEA"/>
            <person name="William W."/>
        </authorList>
    </citation>
    <scope>NUCLEOTIDE SEQUENCE</scope>
</reference>